<dbReference type="RefSeq" id="WP_303681040.1">
    <property type="nucleotide sequence ID" value="NZ_LVWG01000017.1"/>
</dbReference>
<keyword evidence="4 7" id="KW-0406">Ion transport</keyword>
<keyword evidence="2 7" id="KW-0813">Transport</keyword>
<comment type="subunit">
    <text evidence="7">F-type ATPases have 2 components, F(1) - the catalytic core - and F(0) - the membrane proton channel. F(1) has five subunits: alpha(3), beta(3), gamma(1), delta(1), epsilon(1). F(0) has three main subunits: a(1), b(2) and c(10-14). The alpha and beta chains form an alternating ring which encloses part of the gamma chain. F(1) is attached to F(0) by a central stalk formed by the gamma and epsilon chains, while a peripheral stalk is formed by the delta and b chains.</text>
</comment>
<evidence type="ECO:0000256" key="1">
    <source>
        <dbReference type="ARBA" id="ARBA00004370"/>
    </source>
</evidence>
<dbReference type="GO" id="GO:0046933">
    <property type="term" value="F:proton-transporting ATP synthase activity, rotational mechanism"/>
    <property type="evidence" value="ECO:0007669"/>
    <property type="project" value="UniProtKB-UniRule"/>
</dbReference>
<dbReference type="PANTHER" id="PTHR11910">
    <property type="entry name" value="ATP SYNTHASE DELTA CHAIN"/>
    <property type="match status" value="1"/>
</dbReference>
<dbReference type="GO" id="GO:0005886">
    <property type="term" value="C:plasma membrane"/>
    <property type="evidence" value="ECO:0007669"/>
    <property type="project" value="UniProtKB-SubCell"/>
</dbReference>
<accession>A0A165M6T6</accession>
<gene>
    <name evidence="7" type="primary">atpH</name>
    <name evidence="8" type="ORF">A3K90_10070</name>
</gene>
<evidence type="ECO:0000256" key="5">
    <source>
        <dbReference type="ARBA" id="ARBA00023136"/>
    </source>
</evidence>
<dbReference type="Pfam" id="PF00213">
    <property type="entry name" value="OSCP"/>
    <property type="match status" value="1"/>
</dbReference>
<dbReference type="PRINTS" id="PR00125">
    <property type="entry name" value="ATPASEDELTA"/>
</dbReference>
<keyword evidence="6 7" id="KW-0066">ATP synthesis</keyword>
<dbReference type="InterPro" id="IPR000711">
    <property type="entry name" value="ATPase_OSCP/dsu"/>
</dbReference>
<keyword evidence="5 7" id="KW-0472">Membrane</keyword>
<evidence type="ECO:0000256" key="4">
    <source>
        <dbReference type="ARBA" id="ARBA00023065"/>
    </source>
</evidence>
<evidence type="ECO:0000313" key="8">
    <source>
        <dbReference type="EMBL" id="KZK74880.1"/>
    </source>
</evidence>
<evidence type="ECO:0000256" key="7">
    <source>
        <dbReference type="HAMAP-Rule" id="MF_01416"/>
    </source>
</evidence>
<comment type="subcellular location">
    <subcellularLocation>
        <location evidence="7">Cell membrane</location>
        <topology evidence="7">Peripheral membrane protein</topology>
    </subcellularLocation>
    <subcellularLocation>
        <location evidence="1">Membrane</location>
    </subcellularLocation>
</comment>
<keyword evidence="7" id="KW-1003">Cell membrane</keyword>
<dbReference type="NCBIfam" id="TIGR01145">
    <property type="entry name" value="ATP_synt_delta"/>
    <property type="match status" value="1"/>
</dbReference>
<reference evidence="8 9" key="1">
    <citation type="submission" date="2016-03" db="EMBL/GenBank/DDBJ databases">
        <title>Speciation and ecological success in dimly lit waters: horizontal gene transfer in a green sulfur bacteria bloom unveiled by metagenomic assembly.</title>
        <authorList>
            <person name="Llorens-Mares T."/>
            <person name="Liu Z."/>
            <person name="Allen L.Z."/>
            <person name="Rusch D.B."/>
            <person name="Craig M.T."/>
            <person name="Dupont C.L."/>
            <person name="Bryant D.A."/>
            <person name="Casamayor E.O."/>
        </authorList>
    </citation>
    <scope>NUCLEOTIDE SEQUENCE [LARGE SCALE GENOMIC DNA]</scope>
    <source>
        <strain evidence="8">CIII</strain>
    </source>
</reference>
<evidence type="ECO:0000313" key="9">
    <source>
        <dbReference type="Proteomes" id="UP000076481"/>
    </source>
</evidence>
<comment type="function">
    <text evidence="7">This protein is part of the stalk that links CF(0) to CF(1). It either transmits conformational changes from CF(0) to CF(1) or is implicated in proton conduction.</text>
</comment>
<keyword evidence="7" id="KW-0139">CF(1)</keyword>
<comment type="function">
    <text evidence="7">F(1)F(0) ATP synthase produces ATP from ADP in the presence of a proton or sodium gradient. F-type ATPases consist of two structural domains, F(1) containing the extramembraneous catalytic core and F(0) containing the membrane proton channel, linked together by a central stalk and a peripheral stalk. During catalysis, ATP synthesis in the catalytic domain of F(1) is coupled via a rotary mechanism of the central stalk subunits to proton translocation.</text>
</comment>
<keyword evidence="3 7" id="KW-0375">Hydrogen ion transport</keyword>
<dbReference type="GO" id="GO:0045259">
    <property type="term" value="C:proton-transporting ATP synthase complex"/>
    <property type="evidence" value="ECO:0007669"/>
    <property type="project" value="UniProtKB-KW"/>
</dbReference>
<dbReference type="Gene3D" id="1.10.520.20">
    <property type="entry name" value="N-terminal domain of the delta subunit of the F1F0-ATP synthase"/>
    <property type="match status" value="1"/>
</dbReference>
<organism evidence="8 9">
    <name type="scientific">Pelodictyon luteolum</name>
    <dbReference type="NCBI Taxonomy" id="1100"/>
    <lineage>
        <taxon>Bacteria</taxon>
        <taxon>Pseudomonadati</taxon>
        <taxon>Chlorobiota</taxon>
        <taxon>Chlorobiia</taxon>
        <taxon>Chlorobiales</taxon>
        <taxon>Chlorobiaceae</taxon>
        <taxon>Chlorobium/Pelodictyon group</taxon>
        <taxon>Pelodictyon</taxon>
    </lineage>
</organism>
<dbReference type="SUPFAM" id="SSF47928">
    <property type="entry name" value="N-terminal domain of the delta subunit of the F1F0-ATP synthase"/>
    <property type="match status" value="1"/>
</dbReference>
<evidence type="ECO:0000256" key="6">
    <source>
        <dbReference type="ARBA" id="ARBA00023310"/>
    </source>
</evidence>
<name>A0A165M6T6_PELLU</name>
<dbReference type="AlphaFoldDB" id="A0A165M6T6"/>
<dbReference type="EMBL" id="LVWG01000017">
    <property type="protein sequence ID" value="KZK74880.1"/>
    <property type="molecule type" value="Genomic_DNA"/>
</dbReference>
<dbReference type="HAMAP" id="MF_01416">
    <property type="entry name" value="ATP_synth_delta_bact"/>
    <property type="match status" value="1"/>
</dbReference>
<dbReference type="Proteomes" id="UP000076481">
    <property type="component" value="Unassembled WGS sequence"/>
</dbReference>
<comment type="similarity">
    <text evidence="7">Belongs to the ATPase delta chain family.</text>
</comment>
<sequence>MSSVIASRRYAYALLSAADEGGFLEEVTAEMDMIGETLAGSRDLVRVLASPLINGDRKTHILEEIFRGRVGDRMMRFLSLIARKKRAGILRGIASEFKVLLDEKNGVVNVDVTSATELSGEQAKELANGLAAYTGKKIRARMALDAELIGGVSVKIGDTILDGSIRHQLQLLRRTLSNEEA</sequence>
<evidence type="ECO:0000256" key="2">
    <source>
        <dbReference type="ARBA" id="ARBA00022448"/>
    </source>
</evidence>
<evidence type="ECO:0000256" key="3">
    <source>
        <dbReference type="ARBA" id="ARBA00022781"/>
    </source>
</evidence>
<comment type="caution">
    <text evidence="8">The sequence shown here is derived from an EMBL/GenBank/DDBJ whole genome shotgun (WGS) entry which is preliminary data.</text>
</comment>
<dbReference type="InterPro" id="IPR026015">
    <property type="entry name" value="ATP_synth_OSCP/delta_N_sf"/>
</dbReference>
<proteinExistence type="inferred from homology"/>
<protein>
    <recommendedName>
        <fullName evidence="7">ATP synthase subunit delta</fullName>
    </recommendedName>
    <alternativeName>
        <fullName evidence="7">ATP synthase F(1) sector subunit delta</fullName>
    </alternativeName>
    <alternativeName>
        <fullName evidence="7">F-type ATPase subunit delta</fullName>
        <shortName evidence="7">F-ATPase subunit delta</shortName>
    </alternativeName>
</protein>